<dbReference type="Proteomes" id="UP000051236">
    <property type="component" value="Unassembled WGS sequence"/>
</dbReference>
<name>X0QNH5_9LACO</name>
<dbReference type="InterPro" id="IPR003787">
    <property type="entry name" value="Sulphur_relay_DsrE/F-like"/>
</dbReference>
<reference evidence="1 2" key="1">
    <citation type="journal article" date="2015" name="Genome Announc.">
        <title>Expanding the biotechnology potential of lactobacilli through comparative genomics of 213 strains and associated genera.</title>
        <authorList>
            <person name="Sun Z."/>
            <person name="Harris H.M."/>
            <person name="McCann A."/>
            <person name="Guo C."/>
            <person name="Argimon S."/>
            <person name="Zhang W."/>
            <person name="Yang X."/>
            <person name="Jeffery I.B."/>
            <person name="Cooney J.C."/>
            <person name="Kagawa T.F."/>
            <person name="Liu W."/>
            <person name="Song Y."/>
            <person name="Salvetti E."/>
            <person name="Wrobel A."/>
            <person name="Rasinkangas P."/>
            <person name="Parkhill J."/>
            <person name="Rea M.C."/>
            <person name="O'Sullivan O."/>
            <person name="Ritari J."/>
            <person name="Douillard F.P."/>
            <person name="Paul Ross R."/>
            <person name="Yang R."/>
            <person name="Briner A.E."/>
            <person name="Felis G.E."/>
            <person name="de Vos W.M."/>
            <person name="Barrangou R."/>
            <person name="Klaenhammer T.R."/>
            <person name="Caufield P.W."/>
            <person name="Cui Y."/>
            <person name="Zhang H."/>
            <person name="O'Toole P.W."/>
        </authorList>
    </citation>
    <scope>NUCLEOTIDE SEQUENCE [LARGE SCALE GENOMIC DNA]</scope>
    <source>
        <strain evidence="1 2">DSM 18527</strain>
    </source>
</reference>
<dbReference type="InterPro" id="IPR027396">
    <property type="entry name" value="DsrEFH-like"/>
</dbReference>
<sequence length="115" mass="12620">MIDMPKAVFHIDELDKWPHALANVQNLWQYGQAQQLTYDVVVLVNGAAITGYLQAQLQAKIAILQQQGIHFHACQNAMASHDITPDFLPAGVLVVPAGVADLIALQDAGYRYIKP</sequence>
<evidence type="ECO:0000313" key="2">
    <source>
        <dbReference type="Proteomes" id="UP000051236"/>
    </source>
</evidence>
<proteinExistence type="predicted"/>
<keyword evidence="2" id="KW-1185">Reference proteome</keyword>
<organism evidence="1 2">
    <name type="scientific">Agrilactobacillus composti DSM 18527 = JCM 14202</name>
    <dbReference type="NCBI Taxonomy" id="1423734"/>
    <lineage>
        <taxon>Bacteria</taxon>
        <taxon>Bacillati</taxon>
        <taxon>Bacillota</taxon>
        <taxon>Bacilli</taxon>
        <taxon>Lactobacillales</taxon>
        <taxon>Lactobacillaceae</taxon>
        <taxon>Agrilactobacillus</taxon>
    </lineage>
</organism>
<protein>
    <submittedName>
        <fullName evidence="1">Uncharacterized protein</fullName>
    </submittedName>
</protein>
<dbReference type="STRING" id="1423734.FC83_GL000398"/>
<accession>X0QNH5</accession>
<gene>
    <name evidence="1" type="ORF">FC83_GL000398</name>
</gene>
<dbReference type="PANTHER" id="PTHR37691">
    <property type="entry name" value="BLR3518 PROTEIN"/>
    <property type="match status" value="1"/>
</dbReference>
<dbReference type="EMBL" id="AZGA01000070">
    <property type="protein sequence ID" value="KRM32531.1"/>
    <property type="molecule type" value="Genomic_DNA"/>
</dbReference>
<dbReference type="Pfam" id="PF02635">
    <property type="entry name" value="DsrE"/>
    <property type="match status" value="1"/>
</dbReference>
<dbReference type="Gene3D" id="3.40.1260.10">
    <property type="entry name" value="DsrEFH-like"/>
    <property type="match status" value="1"/>
</dbReference>
<dbReference type="PANTHER" id="PTHR37691:SF1">
    <property type="entry name" value="BLR3518 PROTEIN"/>
    <property type="match status" value="1"/>
</dbReference>
<dbReference type="AlphaFoldDB" id="X0QNH5"/>
<evidence type="ECO:0000313" key="1">
    <source>
        <dbReference type="EMBL" id="KRM32531.1"/>
    </source>
</evidence>
<dbReference type="SUPFAM" id="SSF75169">
    <property type="entry name" value="DsrEFH-like"/>
    <property type="match status" value="1"/>
</dbReference>
<dbReference type="eggNOG" id="COG1416">
    <property type="taxonomic scope" value="Bacteria"/>
</dbReference>
<comment type="caution">
    <text evidence="1">The sequence shown here is derived from an EMBL/GenBank/DDBJ whole genome shotgun (WGS) entry which is preliminary data.</text>
</comment>
<dbReference type="PATRIC" id="fig|1423734.3.peg.398"/>